<keyword evidence="2" id="KW-0689">Ribosomal protein</keyword>
<keyword evidence="2" id="KW-0808">Transferase</keyword>
<evidence type="ECO:0000313" key="3">
    <source>
        <dbReference type="Proteomes" id="UP000231134"/>
    </source>
</evidence>
<organism evidence="2 3">
    <name type="scientific">Hallerella succinigenes</name>
    <dbReference type="NCBI Taxonomy" id="1896222"/>
    <lineage>
        <taxon>Bacteria</taxon>
        <taxon>Pseudomonadati</taxon>
        <taxon>Fibrobacterota</taxon>
        <taxon>Fibrobacteria</taxon>
        <taxon>Fibrobacterales</taxon>
        <taxon>Fibrobacteraceae</taxon>
        <taxon>Hallerella</taxon>
    </lineage>
</organism>
<dbReference type="PANTHER" id="PTHR43617">
    <property type="entry name" value="L-AMINO ACID N-ACETYLTRANSFERASE"/>
    <property type="match status" value="1"/>
</dbReference>
<dbReference type="EMBL" id="PGEX01000001">
    <property type="protein sequence ID" value="PJJ42432.1"/>
    <property type="molecule type" value="Genomic_DNA"/>
</dbReference>
<dbReference type="Pfam" id="PF00583">
    <property type="entry name" value="Acetyltransf_1"/>
    <property type="match status" value="1"/>
</dbReference>
<protein>
    <submittedName>
        <fullName evidence="2">[SSU ribosomal protein S18P]-alanine acetyltransferase</fullName>
    </submittedName>
</protein>
<gene>
    <name evidence="2" type="ORF">BGX16_2459</name>
</gene>
<keyword evidence="3" id="KW-1185">Reference proteome</keyword>
<dbReference type="CDD" id="cd04301">
    <property type="entry name" value="NAT_SF"/>
    <property type="match status" value="1"/>
</dbReference>
<dbReference type="PROSITE" id="PS51186">
    <property type="entry name" value="GNAT"/>
    <property type="match status" value="1"/>
</dbReference>
<reference evidence="2 3" key="1">
    <citation type="submission" date="2017-11" db="EMBL/GenBank/DDBJ databases">
        <title>Animal gut microbial communities from fecal samples from Wisconsin, USA.</title>
        <authorList>
            <person name="Neumann A."/>
        </authorList>
    </citation>
    <scope>NUCLEOTIDE SEQUENCE [LARGE SCALE GENOMIC DNA]</scope>
    <source>
        <strain evidence="2 3">UWS3</strain>
    </source>
</reference>
<dbReference type="OrthoDB" id="9794566at2"/>
<name>A0A2M9A9N5_9BACT</name>
<evidence type="ECO:0000259" key="1">
    <source>
        <dbReference type="PROSITE" id="PS51186"/>
    </source>
</evidence>
<sequence length="153" mass="17084">MSEVAMTVREMEDRDIPAVLEIQNATHFENWDEKTLQKFLLKTYTFAFVAEAPDSAGNWKLAGYAVFSLAADEAELLAISTAPEFLRKGVATEIFAEGEEALADAGARNFYLEVREHNESAIAFYRNLGFEKNGERGGYYSDGENAVLMTRPL</sequence>
<feature type="domain" description="N-acetyltransferase" evidence="1">
    <location>
        <begin position="6"/>
        <end position="153"/>
    </location>
</feature>
<dbReference type="GO" id="GO:0008999">
    <property type="term" value="F:protein-N-terminal-alanine acetyltransferase activity"/>
    <property type="evidence" value="ECO:0007669"/>
    <property type="project" value="TreeGrafter"/>
</dbReference>
<dbReference type="InterPro" id="IPR016181">
    <property type="entry name" value="Acyl_CoA_acyltransferase"/>
</dbReference>
<dbReference type="PANTHER" id="PTHR43617:SF20">
    <property type="entry name" value="N-ALPHA-ACETYLTRANSFERASE RIMI"/>
    <property type="match status" value="1"/>
</dbReference>
<dbReference type="InterPro" id="IPR000182">
    <property type="entry name" value="GNAT_dom"/>
</dbReference>
<keyword evidence="2" id="KW-0687">Ribonucleoprotein</keyword>
<evidence type="ECO:0000313" key="2">
    <source>
        <dbReference type="EMBL" id="PJJ42432.1"/>
    </source>
</evidence>
<dbReference type="SUPFAM" id="SSF55729">
    <property type="entry name" value="Acyl-CoA N-acyltransferases (Nat)"/>
    <property type="match status" value="1"/>
</dbReference>
<proteinExistence type="predicted"/>
<dbReference type="Gene3D" id="3.40.630.30">
    <property type="match status" value="1"/>
</dbReference>
<accession>A0A2M9A9N5</accession>
<dbReference type="RefSeq" id="WP_100426288.1">
    <property type="nucleotide sequence ID" value="NZ_PGEX01000001.1"/>
</dbReference>
<dbReference type="InterPro" id="IPR050276">
    <property type="entry name" value="MshD_Acetyltransferase"/>
</dbReference>
<dbReference type="AlphaFoldDB" id="A0A2M9A9N5"/>
<dbReference type="Proteomes" id="UP000231134">
    <property type="component" value="Unassembled WGS sequence"/>
</dbReference>
<dbReference type="GO" id="GO:0005840">
    <property type="term" value="C:ribosome"/>
    <property type="evidence" value="ECO:0007669"/>
    <property type="project" value="UniProtKB-KW"/>
</dbReference>
<comment type="caution">
    <text evidence="2">The sequence shown here is derived from an EMBL/GenBank/DDBJ whole genome shotgun (WGS) entry which is preliminary data.</text>
</comment>